<evidence type="ECO:0000313" key="2">
    <source>
        <dbReference type="EMBL" id="KKM59720.1"/>
    </source>
</evidence>
<accession>A0A0F9JC60</accession>
<comment type="caution">
    <text evidence="2">The sequence shown here is derived from an EMBL/GenBank/DDBJ whole genome shotgun (WGS) entry which is preliminary data.</text>
</comment>
<evidence type="ECO:0000256" key="1">
    <source>
        <dbReference type="SAM" id="MobiDB-lite"/>
    </source>
</evidence>
<dbReference type="AlphaFoldDB" id="A0A0F9JC60"/>
<gene>
    <name evidence="2" type="ORF">LCGC14_1547930</name>
</gene>
<feature type="region of interest" description="Disordered" evidence="1">
    <location>
        <begin position="49"/>
        <end position="92"/>
    </location>
</feature>
<dbReference type="EMBL" id="LAZR01011790">
    <property type="protein sequence ID" value="KKM59720.1"/>
    <property type="molecule type" value="Genomic_DNA"/>
</dbReference>
<feature type="compositionally biased region" description="Basic and acidic residues" evidence="1">
    <location>
        <begin position="53"/>
        <end position="68"/>
    </location>
</feature>
<proteinExistence type="predicted"/>
<name>A0A0F9JC60_9ZZZZ</name>
<organism evidence="2">
    <name type="scientific">marine sediment metagenome</name>
    <dbReference type="NCBI Taxonomy" id="412755"/>
    <lineage>
        <taxon>unclassified sequences</taxon>
        <taxon>metagenomes</taxon>
        <taxon>ecological metagenomes</taxon>
    </lineage>
</organism>
<sequence length="92" mass="10102">MSIDVEYKISGIKTKITVEVDNLQVVEAFTLGKDKVLIIKDLIDDMAPLPEAKPLKDDTKDGYVDKSLSEGLNQPSVNPKGGEQDTISDNRL</sequence>
<protein>
    <submittedName>
        <fullName evidence="2">Uncharacterized protein</fullName>
    </submittedName>
</protein>
<reference evidence="2" key="1">
    <citation type="journal article" date="2015" name="Nature">
        <title>Complex archaea that bridge the gap between prokaryotes and eukaryotes.</title>
        <authorList>
            <person name="Spang A."/>
            <person name="Saw J.H."/>
            <person name="Jorgensen S.L."/>
            <person name="Zaremba-Niedzwiedzka K."/>
            <person name="Martijn J."/>
            <person name="Lind A.E."/>
            <person name="van Eijk R."/>
            <person name="Schleper C."/>
            <person name="Guy L."/>
            <person name="Ettema T.J."/>
        </authorList>
    </citation>
    <scope>NUCLEOTIDE SEQUENCE</scope>
</reference>